<name>A0A1F4NS25_UNCK3</name>
<reference evidence="2 3" key="1">
    <citation type="journal article" date="2016" name="Nat. Commun.">
        <title>Thousands of microbial genomes shed light on interconnected biogeochemical processes in an aquifer system.</title>
        <authorList>
            <person name="Anantharaman K."/>
            <person name="Brown C.T."/>
            <person name="Hug L.A."/>
            <person name="Sharon I."/>
            <person name="Castelle C.J."/>
            <person name="Probst A.J."/>
            <person name="Thomas B.C."/>
            <person name="Singh A."/>
            <person name="Wilkins M.J."/>
            <person name="Karaoz U."/>
            <person name="Brodie E.L."/>
            <person name="Williams K.H."/>
            <person name="Hubbard S.S."/>
            <person name="Banfield J.F."/>
        </authorList>
    </citation>
    <scope>NUCLEOTIDE SEQUENCE [LARGE SCALE GENOMIC DNA]</scope>
</reference>
<evidence type="ECO:0000313" key="3">
    <source>
        <dbReference type="Proteomes" id="UP000176651"/>
    </source>
</evidence>
<evidence type="ECO:0000313" key="2">
    <source>
        <dbReference type="EMBL" id="OGB74241.1"/>
    </source>
</evidence>
<keyword evidence="1" id="KW-1133">Transmembrane helix</keyword>
<accession>A0A1F4NS25</accession>
<dbReference type="AlphaFoldDB" id="A0A1F4NS25"/>
<keyword evidence="1" id="KW-0812">Transmembrane</keyword>
<protein>
    <submittedName>
        <fullName evidence="2">Uncharacterized protein</fullName>
    </submittedName>
</protein>
<gene>
    <name evidence="2" type="ORF">A2V68_00530</name>
</gene>
<dbReference type="STRING" id="1798535.A2V68_00530"/>
<proteinExistence type="predicted"/>
<evidence type="ECO:0000256" key="1">
    <source>
        <dbReference type="SAM" id="Phobius"/>
    </source>
</evidence>
<comment type="caution">
    <text evidence="2">The sequence shown here is derived from an EMBL/GenBank/DDBJ whole genome shotgun (WGS) entry which is preliminary data.</text>
</comment>
<sequence>MADKTQKKKGVSRLRSLLPKKKDFIMQMPEDGDEDIHWLFWVLVVLAVLFLISLLFIGW</sequence>
<dbReference type="Proteomes" id="UP000176651">
    <property type="component" value="Unassembled WGS sequence"/>
</dbReference>
<organism evidence="2 3">
    <name type="scientific">candidate division Kazan bacterium RBG_13_50_9</name>
    <dbReference type="NCBI Taxonomy" id="1798535"/>
    <lineage>
        <taxon>Bacteria</taxon>
        <taxon>Bacteria division Kazan-3B-28</taxon>
    </lineage>
</organism>
<dbReference type="EMBL" id="META01000003">
    <property type="protein sequence ID" value="OGB74241.1"/>
    <property type="molecule type" value="Genomic_DNA"/>
</dbReference>
<feature type="transmembrane region" description="Helical" evidence="1">
    <location>
        <begin position="38"/>
        <end position="57"/>
    </location>
</feature>
<keyword evidence="1" id="KW-0472">Membrane</keyword>